<comment type="similarity">
    <text evidence="2">Belongs to the GerABKC lipoprotein family.</text>
</comment>
<comment type="caution">
    <text evidence="11">The sequence shown here is derived from an EMBL/GenBank/DDBJ whole genome shotgun (WGS) entry which is preliminary data.</text>
</comment>
<dbReference type="PANTHER" id="PTHR35789">
    <property type="entry name" value="SPORE GERMINATION PROTEIN B3"/>
    <property type="match status" value="1"/>
</dbReference>
<dbReference type="PANTHER" id="PTHR35789:SF1">
    <property type="entry name" value="SPORE GERMINATION PROTEIN B3"/>
    <property type="match status" value="1"/>
</dbReference>
<proteinExistence type="inferred from homology"/>
<evidence type="ECO:0000256" key="2">
    <source>
        <dbReference type="ARBA" id="ARBA00007886"/>
    </source>
</evidence>
<evidence type="ECO:0000256" key="4">
    <source>
        <dbReference type="ARBA" id="ARBA00022729"/>
    </source>
</evidence>
<dbReference type="EMBL" id="JABWCS010000201">
    <property type="protein sequence ID" value="NUU60478.1"/>
    <property type="molecule type" value="Genomic_DNA"/>
</dbReference>
<keyword evidence="6" id="KW-0564">Palmitate</keyword>
<reference evidence="11" key="1">
    <citation type="submission" date="2020-06" db="EMBL/GenBank/DDBJ databases">
        <title>Paenibacillus sp. nov., isolated from soil.</title>
        <authorList>
            <person name="Seo Y.L."/>
        </authorList>
    </citation>
    <scope>NUCLEOTIDE SEQUENCE [LARGE SCALE GENOMIC DNA]</scope>
    <source>
        <strain evidence="11">JW14</strain>
    </source>
</reference>
<dbReference type="GO" id="GO:0009847">
    <property type="term" value="P:spore germination"/>
    <property type="evidence" value="ECO:0007669"/>
    <property type="project" value="InterPro"/>
</dbReference>
<keyword evidence="3" id="KW-0309">Germination</keyword>
<evidence type="ECO:0000256" key="8">
    <source>
        <dbReference type="SAM" id="SignalP"/>
    </source>
</evidence>
<dbReference type="RefSeq" id="WP_175371064.1">
    <property type="nucleotide sequence ID" value="NZ_JABWCS010000201.1"/>
</dbReference>
<keyword evidence="7" id="KW-0449">Lipoprotein</keyword>
<dbReference type="AlphaFoldDB" id="A0A850EHW5"/>
<dbReference type="Gene3D" id="3.30.300.210">
    <property type="entry name" value="Nutrient germinant receptor protein C, domain 3"/>
    <property type="match status" value="1"/>
</dbReference>
<keyword evidence="12" id="KW-1185">Reference proteome</keyword>
<evidence type="ECO:0000259" key="10">
    <source>
        <dbReference type="Pfam" id="PF25198"/>
    </source>
</evidence>
<evidence type="ECO:0000313" key="11">
    <source>
        <dbReference type="EMBL" id="NUU60478.1"/>
    </source>
</evidence>
<evidence type="ECO:0000256" key="3">
    <source>
        <dbReference type="ARBA" id="ARBA00022544"/>
    </source>
</evidence>
<gene>
    <name evidence="11" type="ORF">HPT30_09000</name>
</gene>
<keyword evidence="4 8" id="KW-0732">Signal</keyword>
<dbReference type="InterPro" id="IPR008844">
    <property type="entry name" value="Spore_GerAC-like"/>
</dbReference>
<dbReference type="NCBIfam" id="TIGR02887">
    <property type="entry name" value="spore_ger_x_C"/>
    <property type="match status" value="1"/>
</dbReference>
<comment type="subcellular location">
    <subcellularLocation>
        <location evidence="1">Membrane</location>
        <topology evidence="1">Lipid-anchor</topology>
    </subcellularLocation>
</comment>
<evidence type="ECO:0000313" key="12">
    <source>
        <dbReference type="Proteomes" id="UP000564806"/>
    </source>
</evidence>
<protein>
    <submittedName>
        <fullName evidence="11">Ger(X)C family spore germination protein</fullName>
    </submittedName>
</protein>
<dbReference type="InterPro" id="IPR038501">
    <property type="entry name" value="Spore_GerAC_C_sf"/>
</dbReference>
<evidence type="ECO:0000259" key="9">
    <source>
        <dbReference type="Pfam" id="PF05504"/>
    </source>
</evidence>
<evidence type="ECO:0000256" key="5">
    <source>
        <dbReference type="ARBA" id="ARBA00023136"/>
    </source>
</evidence>
<dbReference type="GO" id="GO:0016020">
    <property type="term" value="C:membrane"/>
    <property type="evidence" value="ECO:0007669"/>
    <property type="project" value="UniProtKB-SubCell"/>
</dbReference>
<evidence type="ECO:0000256" key="7">
    <source>
        <dbReference type="ARBA" id="ARBA00023288"/>
    </source>
</evidence>
<dbReference type="Pfam" id="PF05504">
    <property type="entry name" value="Spore_GerAC"/>
    <property type="match status" value="1"/>
</dbReference>
<dbReference type="Proteomes" id="UP000564806">
    <property type="component" value="Unassembled WGS sequence"/>
</dbReference>
<name>A0A850EHW5_9BACL</name>
<dbReference type="PROSITE" id="PS51257">
    <property type="entry name" value="PROKAR_LIPOPROTEIN"/>
    <property type="match status" value="1"/>
</dbReference>
<accession>A0A850EHW5</accession>
<keyword evidence="5" id="KW-0472">Membrane</keyword>
<feature type="chain" id="PRO_5032649478" evidence="8">
    <location>
        <begin position="24"/>
        <end position="380"/>
    </location>
</feature>
<dbReference type="InterPro" id="IPR046953">
    <property type="entry name" value="Spore_GerAC-like_C"/>
</dbReference>
<evidence type="ECO:0000256" key="6">
    <source>
        <dbReference type="ARBA" id="ARBA00023139"/>
    </source>
</evidence>
<feature type="domain" description="Spore germination GerAC-like C-terminal" evidence="9">
    <location>
        <begin position="217"/>
        <end position="352"/>
    </location>
</feature>
<feature type="domain" description="Spore germination protein N-terminal" evidence="10">
    <location>
        <begin position="23"/>
        <end position="199"/>
    </location>
</feature>
<dbReference type="InterPro" id="IPR057336">
    <property type="entry name" value="GerAC_N"/>
</dbReference>
<dbReference type="Pfam" id="PF25198">
    <property type="entry name" value="Spore_GerAC_N"/>
    <property type="match status" value="1"/>
</dbReference>
<evidence type="ECO:0000256" key="1">
    <source>
        <dbReference type="ARBA" id="ARBA00004635"/>
    </source>
</evidence>
<organism evidence="11 12">
    <name type="scientific">Paenibacillus agri</name>
    <dbReference type="NCBI Taxonomy" id="2744309"/>
    <lineage>
        <taxon>Bacteria</taxon>
        <taxon>Bacillati</taxon>
        <taxon>Bacillota</taxon>
        <taxon>Bacilli</taxon>
        <taxon>Bacillales</taxon>
        <taxon>Paenibacillaceae</taxon>
        <taxon>Paenibacillus</taxon>
    </lineage>
</organism>
<sequence>MKMIRCILITALLSTLLTGCWGAKEIEHMIYVNTLGVDYVDNKVVVYIQMVNFSGIAKKEAGQAQEQKTFIGKADGESFDTAIFNLYATSPQRIIWSNVKTIVFSEAALKEKDVVNQVLDVWDRYYEFRYTVWTMGTSDAIDKVLSTTSIADLSVIYSQLNSPMRTYEQSSIIAPLYLYKFIWKWKEKAETVQLPYLEIVPSWTNNKESSPNISMKGICFLQNQQFRGCLKNNDILGNRWLEKNTERTPLVIKDEQNDVLALLVMNKIKHSIRPKLKNGKPVFAIKVSMQATLPEISTNLSKKKLELKAIEEINEQIMKTYTKGLEIGADVYGLSNIFYRDNVKEWNKLNDKGQLPLDSKSIDKIDIKVNLISGGISKMK</sequence>
<feature type="signal peptide" evidence="8">
    <location>
        <begin position="1"/>
        <end position="23"/>
    </location>
</feature>